<name>A0ABN2JUQ4_9ACTN</name>
<accession>A0ABN2JUQ4</accession>
<evidence type="ECO:0000256" key="1">
    <source>
        <dbReference type="SAM" id="Phobius"/>
    </source>
</evidence>
<keyword evidence="1" id="KW-0472">Membrane</keyword>
<feature type="transmembrane region" description="Helical" evidence="1">
    <location>
        <begin position="28"/>
        <end position="58"/>
    </location>
</feature>
<proteinExistence type="predicted"/>
<feature type="transmembrane region" description="Helical" evidence="1">
    <location>
        <begin position="129"/>
        <end position="151"/>
    </location>
</feature>
<dbReference type="RefSeq" id="WP_344200749.1">
    <property type="nucleotide sequence ID" value="NZ_BAAAME010000004.1"/>
</dbReference>
<sequence length="180" mass="19416">MNGEARPTGRRTWGARLRAWADRTGTEVLGWILIPVGIVLMPLPGPGMLIVVGGFALLARHYTWARQLLEPLQRKAVEAARYGVATWPRIVLSALGGVWLFAIGVVWIVGPTIPEFEVLNVGFGPELPAQGWVTGLGVIASAIVAWGLLAYSVARWRTPEVDVLPDPVAEVVEPVEPAEA</sequence>
<dbReference type="Pfam" id="PF09656">
    <property type="entry name" value="PGPGW"/>
    <property type="match status" value="1"/>
</dbReference>
<dbReference type="InterPro" id="IPR019099">
    <property type="entry name" value="Uncharacterised_PGPGW_TM"/>
</dbReference>
<keyword evidence="1" id="KW-1133">Transmembrane helix</keyword>
<keyword evidence="3" id="KW-1185">Reference proteome</keyword>
<feature type="transmembrane region" description="Helical" evidence="1">
    <location>
        <begin position="90"/>
        <end position="109"/>
    </location>
</feature>
<reference evidence="2 3" key="1">
    <citation type="journal article" date="2019" name="Int. J. Syst. Evol. Microbiol.">
        <title>The Global Catalogue of Microorganisms (GCM) 10K type strain sequencing project: providing services to taxonomists for standard genome sequencing and annotation.</title>
        <authorList>
            <consortium name="The Broad Institute Genomics Platform"/>
            <consortium name="The Broad Institute Genome Sequencing Center for Infectious Disease"/>
            <person name="Wu L."/>
            <person name="Ma J."/>
        </authorList>
    </citation>
    <scope>NUCLEOTIDE SEQUENCE [LARGE SCALE GENOMIC DNA]</scope>
    <source>
        <strain evidence="2 3">JCM 13518</strain>
    </source>
</reference>
<dbReference type="Proteomes" id="UP001501057">
    <property type="component" value="Unassembled WGS sequence"/>
</dbReference>
<gene>
    <name evidence="2" type="ORF">GCM10009710_19850</name>
</gene>
<organism evidence="2 3">
    <name type="scientific">Aeromicrobium alkaliterrae</name>
    <dbReference type="NCBI Taxonomy" id="302168"/>
    <lineage>
        <taxon>Bacteria</taxon>
        <taxon>Bacillati</taxon>
        <taxon>Actinomycetota</taxon>
        <taxon>Actinomycetes</taxon>
        <taxon>Propionibacteriales</taxon>
        <taxon>Nocardioidaceae</taxon>
        <taxon>Aeromicrobium</taxon>
    </lineage>
</organism>
<protein>
    <submittedName>
        <fullName evidence="2">PGPGW domain-containing protein</fullName>
    </submittedName>
</protein>
<keyword evidence="1" id="KW-0812">Transmembrane</keyword>
<comment type="caution">
    <text evidence="2">The sequence shown here is derived from an EMBL/GenBank/DDBJ whole genome shotgun (WGS) entry which is preliminary data.</text>
</comment>
<evidence type="ECO:0000313" key="2">
    <source>
        <dbReference type="EMBL" id="GAA1739583.1"/>
    </source>
</evidence>
<dbReference type="EMBL" id="BAAAME010000004">
    <property type="protein sequence ID" value="GAA1739583.1"/>
    <property type="molecule type" value="Genomic_DNA"/>
</dbReference>
<evidence type="ECO:0000313" key="3">
    <source>
        <dbReference type="Proteomes" id="UP001501057"/>
    </source>
</evidence>